<dbReference type="OrthoDB" id="9804196at2"/>
<dbReference type="InterPro" id="IPR001296">
    <property type="entry name" value="Glyco_trans_1"/>
</dbReference>
<keyword evidence="4" id="KW-1185">Reference proteome</keyword>
<name>A0A1I3ZBB7_9BACT</name>
<dbReference type="InterPro" id="IPR028098">
    <property type="entry name" value="Glyco_trans_4-like_N"/>
</dbReference>
<gene>
    <name evidence="3" type="ORF">SAMN04488082_12333</name>
</gene>
<dbReference type="Pfam" id="PF00534">
    <property type="entry name" value="Glycos_transf_1"/>
    <property type="match status" value="1"/>
</dbReference>
<dbReference type="AlphaFoldDB" id="A0A1I3ZBB7"/>
<feature type="domain" description="Glycosyl transferase family 1" evidence="1">
    <location>
        <begin position="177"/>
        <end position="340"/>
    </location>
</feature>
<dbReference type="Gene3D" id="3.40.50.2000">
    <property type="entry name" value="Glycogen Phosphorylase B"/>
    <property type="match status" value="2"/>
</dbReference>
<keyword evidence="3" id="KW-0808">Transferase</keyword>
<sequence>MRSIQVVNVRWFNATAWYGMYLSRLLRESGHEVLVLGLPGTLSARKGEEWGLPMRLLDLNTATPWGIASLHGKLKRLVREFRPDVVNCHRGESYLLWGLIKKELGGFKLIRTRGDQRLPKANLVNRWLHNDVSDAVITTNSPMTRHFRDVFKVPKNKLHQILGGVDTDTFHPDPAARTRIRAELGYGGGNFVVGLLGRFDRVKGQHELIQAVSRLHAQGMQNIRLLLLGFDSATPESTVRGWITEHGIDSITTITGKRPDIAACLNALDLGVVASLWSETIARAALEIMATGVPLISTDVGVMPDLLEPGALFAAGDVDALQQGIRSVATEPGLAESLREVQGRRMADLSGRDFLAQTLAVYEDAP</sequence>
<evidence type="ECO:0000259" key="1">
    <source>
        <dbReference type="Pfam" id="PF00534"/>
    </source>
</evidence>
<dbReference type="RefSeq" id="WP_092378789.1">
    <property type="nucleotide sequence ID" value="NZ_FORX01000023.1"/>
</dbReference>
<reference evidence="4" key="1">
    <citation type="submission" date="2016-10" db="EMBL/GenBank/DDBJ databases">
        <authorList>
            <person name="Varghese N."/>
            <person name="Submissions S."/>
        </authorList>
    </citation>
    <scope>NUCLEOTIDE SEQUENCE [LARGE SCALE GENOMIC DNA]</scope>
    <source>
        <strain evidence="4">DSM 5918</strain>
    </source>
</reference>
<dbReference type="STRING" id="52560.SAMN04488082_12333"/>
<organism evidence="3 4">
    <name type="scientific">Desulfomicrobium apsheronum</name>
    <dbReference type="NCBI Taxonomy" id="52560"/>
    <lineage>
        <taxon>Bacteria</taxon>
        <taxon>Pseudomonadati</taxon>
        <taxon>Thermodesulfobacteriota</taxon>
        <taxon>Desulfovibrionia</taxon>
        <taxon>Desulfovibrionales</taxon>
        <taxon>Desulfomicrobiaceae</taxon>
        <taxon>Desulfomicrobium</taxon>
    </lineage>
</organism>
<dbReference type="Pfam" id="PF13439">
    <property type="entry name" value="Glyco_transf_4"/>
    <property type="match status" value="1"/>
</dbReference>
<evidence type="ECO:0000313" key="4">
    <source>
        <dbReference type="Proteomes" id="UP000198635"/>
    </source>
</evidence>
<dbReference type="SUPFAM" id="SSF53756">
    <property type="entry name" value="UDP-Glycosyltransferase/glycogen phosphorylase"/>
    <property type="match status" value="1"/>
</dbReference>
<dbReference type="PANTHER" id="PTHR12526">
    <property type="entry name" value="GLYCOSYLTRANSFERASE"/>
    <property type="match status" value="1"/>
</dbReference>
<proteinExistence type="predicted"/>
<dbReference type="EMBL" id="FORX01000023">
    <property type="protein sequence ID" value="SFK41468.1"/>
    <property type="molecule type" value="Genomic_DNA"/>
</dbReference>
<dbReference type="GO" id="GO:0016757">
    <property type="term" value="F:glycosyltransferase activity"/>
    <property type="evidence" value="ECO:0007669"/>
    <property type="project" value="InterPro"/>
</dbReference>
<protein>
    <submittedName>
        <fullName evidence="3">Glycosyltransferase involved in cell wall bisynthesis</fullName>
    </submittedName>
</protein>
<evidence type="ECO:0000313" key="3">
    <source>
        <dbReference type="EMBL" id="SFK41468.1"/>
    </source>
</evidence>
<accession>A0A1I3ZBB7</accession>
<evidence type="ECO:0000259" key="2">
    <source>
        <dbReference type="Pfam" id="PF13439"/>
    </source>
</evidence>
<dbReference type="PANTHER" id="PTHR12526:SF638">
    <property type="entry name" value="SPORE COAT PROTEIN SA"/>
    <property type="match status" value="1"/>
</dbReference>
<dbReference type="Proteomes" id="UP000198635">
    <property type="component" value="Unassembled WGS sequence"/>
</dbReference>
<feature type="domain" description="Glycosyltransferase subfamily 4-like N-terminal" evidence="2">
    <location>
        <begin position="20"/>
        <end position="168"/>
    </location>
</feature>